<dbReference type="Pfam" id="PF00263">
    <property type="entry name" value="Secretin"/>
    <property type="match status" value="1"/>
</dbReference>
<evidence type="ECO:0000256" key="1">
    <source>
        <dbReference type="ARBA" id="ARBA00004370"/>
    </source>
</evidence>
<feature type="chain" id="PRO_5004072581" evidence="9">
    <location>
        <begin position="38"/>
        <end position="752"/>
    </location>
</feature>
<dbReference type="PRINTS" id="PR00811">
    <property type="entry name" value="BCTERIALGSPD"/>
</dbReference>
<dbReference type="Pfam" id="PF03958">
    <property type="entry name" value="Secretin_N"/>
    <property type="match status" value="1"/>
</dbReference>
<feature type="signal peptide" evidence="9">
    <location>
        <begin position="1"/>
        <end position="37"/>
    </location>
</feature>
<dbReference type="PATRIC" id="fig|1263870.3.peg.5717"/>
<evidence type="ECO:0000256" key="7">
    <source>
        <dbReference type="RuleBase" id="RU004004"/>
    </source>
</evidence>
<dbReference type="GO" id="GO:0009279">
    <property type="term" value="C:cell outer membrane"/>
    <property type="evidence" value="ECO:0007669"/>
    <property type="project" value="UniProtKB-SubCell"/>
</dbReference>
<evidence type="ECO:0000256" key="4">
    <source>
        <dbReference type="ARBA" id="ARBA00023136"/>
    </source>
</evidence>
<evidence type="ECO:0000256" key="6">
    <source>
        <dbReference type="RuleBase" id="RU004003"/>
    </source>
</evidence>
<dbReference type="Proteomes" id="UP000011885">
    <property type="component" value="Unassembled WGS sequence"/>
</dbReference>
<sequence>MATEGMAVQTNWHWKLRFCGCLIAAFVLAPLPTTQSAEPGGSPTVSPLGVSSQEASAQTLPAPAQSDSAPTNPNATHSFSLNASGSADANRIHAANVSNETAPSSSSSDSCQTPAQATIEEALNRRGSITFRKMPLQEVVFSLSELWQINIVAGEKVTGEVSGVFNDAPLRDVLAAVLTSSGYGYTSAGSSLVVLPIDEVGTSSPEFRSRTIALPVANSQQQSSMIEAAKMLLSDRGKIQAFGNGRVLVIDSPERIASVERMFGELSTGTGSSAAQSGTATSSLGASVPGSVGWARTRIAYFTPQYTEAAEMGVSLSEALGSGVVASTPDASSTAAATNSDAPIVAVYEEENRIMVRGTPEQLTLAAEAFQQLDVPRAQVRISALIYDVNLEELESLGIQWGRGTLGGQAASKTLEFASLVPTGAIAEAGASTLTMGSIAKDFNASLIVEALDSTAEAKLLANPSITVGDRRDATIKIVTQIPYRTAETPEQSTSDEGTSVITQQIPTVEFKEAGITLVVRPRISNDGIIEMVVKPKHSTQTGTVNFLPIIDEREAETTVRVANGQTFVMGGLRQKKIVENVYGIPYLQEMKYVGKLFQSHKTSIVESELIVFLKPEIVSPCHPGLARERQAARIAMCQLDQIPYASLCPQTPYCNDLNCPNHHPRARINGGSTELQMLGGVGITPFSYSIDENQPYYPAATNGSSYVDGASIGDGYSEMLGTHNNQSVLSGHSPVEVAPYENIPAPIPMNQ</sequence>
<dbReference type="GO" id="GO:0009306">
    <property type="term" value="P:protein secretion"/>
    <property type="evidence" value="ECO:0007669"/>
    <property type="project" value="InterPro"/>
</dbReference>
<dbReference type="InterPro" id="IPR011662">
    <property type="entry name" value="Secretin/TonB_short_N"/>
</dbReference>
<evidence type="ECO:0000313" key="11">
    <source>
        <dbReference type="EMBL" id="EMI53177.1"/>
    </source>
</evidence>
<feature type="region of interest" description="Disordered" evidence="8">
    <location>
        <begin position="35"/>
        <end position="83"/>
    </location>
</feature>
<evidence type="ECO:0000256" key="2">
    <source>
        <dbReference type="ARBA" id="ARBA00022448"/>
    </source>
</evidence>
<dbReference type="AlphaFoldDB" id="M5TVF2"/>
<keyword evidence="3 9" id="KW-0732">Signal</keyword>
<gene>
    <name evidence="11" type="ORF">RSSM_05391</name>
</gene>
<dbReference type="InterPro" id="IPR050810">
    <property type="entry name" value="Bact_Secretion_Sys_Channel"/>
</dbReference>
<feature type="domain" description="Secretin/TonB short N-terminal" evidence="10">
    <location>
        <begin position="149"/>
        <end position="197"/>
    </location>
</feature>
<dbReference type="InterPro" id="IPR001775">
    <property type="entry name" value="GspD/PilQ"/>
</dbReference>
<evidence type="ECO:0000256" key="8">
    <source>
        <dbReference type="SAM" id="MobiDB-lite"/>
    </source>
</evidence>
<reference evidence="11 12" key="1">
    <citation type="journal article" date="2013" name="Mar. Genomics">
        <title>Expression of sulfatases in Rhodopirellula baltica and the diversity of sulfatases in the genus Rhodopirellula.</title>
        <authorList>
            <person name="Wegner C.E."/>
            <person name="Richter-Heitmann T."/>
            <person name="Klindworth A."/>
            <person name="Klockow C."/>
            <person name="Richter M."/>
            <person name="Achstetter T."/>
            <person name="Glockner F.O."/>
            <person name="Harder J."/>
        </authorList>
    </citation>
    <scope>NUCLEOTIDE SEQUENCE [LARGE SCALE GENOMIC DNA]</scope>
    <source>
        <strain evidence="11 12">SM41</strain>
    </source>
</reference>
<dbReference type="SMART" id="SM00965">
    <property type="entry name" value="STN"/>
    <property type="match status" value="1"/>
</dbReference>
<dbReference type="InterPro" id="IPR038591">
    <property type="entry name" value="NolW-like_sf"/>
</dbReference>
<keyword evidence="12" id="KW-1185">Reference proteome</keyword>
<evidence type="ECO:0000256" key="3">
    <source>
        <dbReference type="ARBA" id="ARBA00022729"/>
    </source>
</evidence>
<evidence type="ECO:0000256" key="5">
    <source>
        <dbReference type="ARBA" id="ARBA00023237"/>
    </source>
</evidence>
<keyword evidence="5" id="KW-0998">Cell outer membrane</keyword>
<evidence type="ECO:0000259" key="10">
    <source>
        <dbReference type="SMART" id="SM00965"/>
    </source>
</evidence>
<dbReference type="OrthoDB" id="9779724at2"/>
<dbReference type="GO" id="GO:0015627">
    <property type="term" value="C:type II protein secretion system complex"/>
    <property type="evidence" value="ECO:0007669"/>
    <property type="project" value="TreeGrafter"/>
</dbReference>
<keyword evidence="2 7" id="KW-0813">Transport</keyword>
<dbReference type="Gene3D" id="3.30.1370.120">
    <property type="match status" value="2"/>
</dbReference>
<dbReference type="PANTHER" id="PTHR30332:SF24">
    <property type="entry name" value="SECRETIN GSPD-RELATED"/>
    <property type="match status" value="1"/>
</dbReference>
<dbReference type="InterPro" id="IPR004846">
    <property type="entry name" value="T2SS/T3SS_dom"/>
</dbReference>
<dbReference type="InterPro" id="IPR005644">
    <property type="entry name" value="NolW-like"/>
</dbReference>
<evidence type="ECO:0000256" key="9">
    <source>
        <dbReference type="SAM" id="SignalP"/>
    </source>
</evidence>
<accession>M5TVF2</accession>
<keyword evidence="4" id="KW-0472">Membrane</keyword>
<protein>
    <submittedName>
        <fullName evidence="11">General secretion pathway protein D (OutD)</fullName>
    </submittedName>
</protein>
<name>M5TVF2_9BACT</name>
<evidence type="ECO:0000313" key="12">
    <source>
        <dbReference type="Proteomes" id="UP000011885"/>
    </source>
</evidence>
<dbReference type="PANTHER" id="PTHR30332">
    <property type="entry name" value="PROBABLE GENERAL SECRETION PATHWAY PROTEIN D"/>
    <property type="match status" value="1"/>
</dbReference>
<comment type="subcellular location">
    <subcellularLocation>
        <location evidence="7">Cell outer membrane</location>
    </subcellularLocation>
    <subcellularLocation>
        <location evidence="1">Membrane</location>
    </subcellularLocation>
</comment>
<dbReference type="EMBL" id="ANOH01000370">
    <property type="protein sequence ID" value="EMI53177.1"/>
    <property type="molecule type" value="Genomic_DNA"/>
</dbReference>
<proteinExistence type="inferred from homology"/>
<comment type="caution">
    <text evidence="11">The sequence shown here is derived from an EMBL/GenBank/DDBJ whole genome shotgun (WGS) entry which is preliminary data.</text>
</comment>
<organism evidence="11 12">
    <name type="scientific">Rhodopirellula sallentina SM41</name>
    <dbReference type="NCBI Taxonomy" id="1263870"/>
    <lineage>
        <taxon>Bacteria</taxon>
        <taxon>Pseudomonadati</taxon>
        <taxon>Planctomycetota</taxon>
        <taxon>Planctomycetia</taxon>
        <taxon>Pirellulales</taxon>
        <taxon>Pirellulaceae</taxon>
        <taxon>Rhodopirellula</taxon>
    </lineage>
</organism>
<comment type="similarity">
    <text evidence="6">Belongs to the bacterial secretin family.</text>
</comment>